<reference evidence="9" key="2">
    <citation type="submission" date="2021-04" db="EMBL/GenBank/DDBJ databases">
        <authorList>
            <person name="Gilroy R."/>
        </authorList>
    </citation>
    <scope>NUCLEOTIDE SEQUENCE</scope>
    <source>
        <strain evidence="9">Gambia16-930</strain>
    </source>
</reference>
<gene>
    <name evidence="9" type="primary">cas12a</name>
    <name evidence="9" type="ORF">IAC47_01215</name>
</gene>
<feature type="region of interest" description="Binds crRNA alone and in crRNA-target DNA heteroduplex" evidence="2">
    <location>
        <begin position="35"/>
        <end position="39"/>
    </location>
</feature>
<evidence type="ECO:0000313" key="9">
    <source>
        <dbReference type="EMBL" id="HIW86884.1"/>
    </source>
</evidence>
<dbReference type="InterPro" id="IPR054116">
    <property type="entry name" value="Cas12a_REC2"/>
</dbReference>
<evidence type="ECO:0000256" key="4">
    <source>
        <dbReference type="SAM" id="MobiDB-lite"/>
    </source>
</evidence>
<accession>A0A9D1RFF1</accession>
<dbReference type="Proteomes" id="UP000824267">
    <property type="component" value="Unassembled WGS sequence"/>
</dbReference>
<feature type="site" description="Binds DNA protospacer adjacent motif (PAM)" evidence="3">
    <location>
        <position position="551"/>
    </location>
</feature>
<feature type="site" description="Binds Target strand DNA" evidence="3">
    <location>
        <position position="605"/>
    </location>
</feature>
<evidence type="ECO:0000259" key="7">
    <source>
        <dbReference type="Pfam" id="PF21918"/>
    </source>
</evidence>
<feature type="region of interest" description="Binds crRNA" evidence="2">
    <location>
        <begin position="719"/>
        <end position="722"/>
    </location>
</feature>
<feature type="active site" description="For DNase activity of RuvC domain" evidence="1">
    <location>
        <position position="846"/>
    </location>
</feature>
<feature type="region of interest" description="Binds crRNA" evidence="2">
    <location>
        <begin position="529"/>
        <end position="533"/>
    </location>
</feature>
<feature type="active site" description="For DNase activity of RuvC domain" evidence="1">
    <location>
        <position position="931"/>
    </location>
</feature>
<feature type="site" description="Binds crRNA" evidence="3">
    <location>
        <position position="761"/>
    </location>
</feature>
<feature type="active site" description="For pre-crRNA processing" evidence="1">
    <location>
        <position position="772"/>
    </location>
</feature>
<feature type="active site" description="For pre-crRNA processing" evidence="1">
    <location>
        <position position="798"/>
    </location>
</feature>
<feature type="domain" description="Cas12a REC2" evidence="7">
    <location>
        <begin position="297"/>
        <end position="525"/>
    </location>
</feature>
<feature type="region of interest" description="Binds crRNA in crRNA-target DNA heteroduplex" evidence="2">
    <location>
        <begin position="481"/>
        <end position="484"/>
    </location>
</feature>
<dbReference type="NCBIfam" id="TIGR04330">
    <property type="entry name" value="cas_Cpf1"/>
    <property type="match status" value="1"/>
</dbReference>
<feature type="site" description="Binds PAM" evidence="3">
    <location>
        <position position="609"/>
    </location>
</feature>
<feature type="non-terminal residue" evidence="9">
    <location>
        <position position="1070"/>
    </location>
</feature>
<feature type="domain" description="Cas12a REC1" evidence="5">
    <location>
        <begin position="36"/>
        <end position="281"/>
    </location>
</feature>
<feature type="site" description="Binds crRNA alone and in crRNA-target DNA heteroduplex" evidence="3">
    <location>
        <position position="4"/>
    </location>
</feature>
<evidence type="ECO:0000259" key="5">
    <source>
        <dbReference type="Pfam" id="PF18501"/>
    </source>
</evidence>
<dbReference type="EMBL" id="DXGG01000043">
    <property type="protein sequence ID" value="HIW86884.1"/>
    <property type="molecule type" value="Genomic_DNA"/>
</dbReference>
<dbReference type="Pfam" id="PF18501">
    <property type="entry name" value="REC1"/>
    <property type="match status" value="1"/>
</dbReference>
<dbReference type="InterPro" id="IPR027620">
    <property type="entry name" value="Cas12a"/>
</dbReference>
<evidence type="ECO:0000259" key="6">
    <source>
        <dbReference type="Pfam" id="PF18516"/>
    </source>
</evidence>
<dbReference type="InterPro" id="IPR040852">
    <property type="entry name" value="RuvC_1"/>
</dbReference>
<evidence type="ECO:0000259" key="8">
    <source>
        <dbReference type="Pfam" id="PF22222"/>
    </source>
</evidence>
<feature type="site" description="Binds DNA in crRNA-target DNA heteroduplex" evidence="3">
    <location>
        <position position="273"/>
    </location>
</feature>
<feature type="site" description="Binds DNA in crRNA-target DNA heteroduplex" evidence="3">
    <location>
        <position position="527"/>
    </location>
</feature>
<dbReference type="AlphaFoldDB" id="A0A9D1RFF1"/>
<evidence type="ECO:0000313" key="10">
    <source>
        <dbReference type="Proteomes" id="UP000824267"/>
    </source>
</evidence>
<evidence type="ECO:0000256" key="1">
    <source>
        <dbReference type="PIRSR" id="PIRSR627620-1"/>
    </source>
</evidence>
<feature type="region of interest" description="Disordered" evidence="4">
    <location>
        <begin position="369"/>
        <end position="390"/>
    </location>
</feature>
<feature type="compositionally biased region" description="Basic and acidic residues" evidence="4">
    <location>
        <begin position="369"/>
        <end position="384"/>
    </location>
</feature>
<dbReference type="InterPro" id="IPR040787">
    <property type="entry name" value="Cas12a_REC1"/>
</dbReference>
<organism evidence="9 10">
    <name type="scientific">Candidatus Onthomorpha intestinigallinarum</name>
    <dbReference type="NCBI Taxonomy" id="2840880"/>
    <lineage>
        <taxon>Bacteria</taxon>
        <taxon>Pseudomonadati</taxon>
        <taxon>Bacteroidota</taxon>
        <taxon>Bacteroidia</taxon>
        <taxon>Bacteroidales</taxon>
        <taxon>Candidatus Onthomorpha</taxon>
    </lineage>
</organism>
<feature type="region of interest" description="Binds crRNA" evidence="2">
    <location>
        <begin position="731"/>
        <end position="732"/>
    </location>
</feature>
<comment type="caution">
    <text evidence="9">The sequence shown here is derived from an EMBL/GenBank/DDBJ whole genome shotgun (WGS) entry which is preliminary data.</text>
</comment>
<dbReference type="Pfam" id="PF22222">
    <property type="entry name" value="Cpf1_PI-like"/>
    <property type="match status" value="1"/>
</dbReference>
<dbReference type="Pfam" id="PF18516">
    <property type="entry name" value="RuvC_1"/>
    <property type="match status" value="1"/>
</dbReference>
<sequence length="1070" mass="125492">MSKTLRFSLKPVGKTLENITQSGILNEDEQRADSYKKVKKMIDEYHRALIEEVLSELTLKSDSTGKKDSLEEYLFLYTIKNKNKKQKEDFESIQKNLRGQIVSAFTENEKYKRVFSAKLIKEDLPQFVKDEGKKSLINEFSNFTTFFKGFNENRKNMYSDKAQTTAIAYRLIHDNLPKFTDNIDIFAKVMTTEVRNCMPQLYGEMKEYLNVESIEEVFSLYNYDKVLTQSQIEVYNALIGGRTDENGTKTKGLNEYINEYNQKQREKTNRLPKLKPLFKQILSDRVAVSWLPEEFKTDNEVLQAIKSCIDSMDQSVTGRDNSLKRMLSSLKEYNTDGIYLSNDLQLTEIAQKTTGSWATIKKALEEEFTKDNPQKKQETEDKYQERKRKYAESQDSLSIKRINALIKPYSDKSIEDYFIGMGAVKTEARQEPDLFEQIDEAYEEARKLFENEYPKEKHLSQDKDATEKIKTLLDLINRLKHFIKPLLGNGDEAGKDERFYGEFLTLWDILDSVTPLYNKVRNYMTKKPYSTEKFKLTFENSTLMDGWDVNKETDNTAVIMRKDGNYYLGIMNKRHNKVFAGKKYDTEGKECYEKMAYKLLPGPNKMLPKVFLPKSDMDRFNPSKELSDKYKRKRENNYNFNIDDCHALIDFFKSSIEKHEDWRKFNFQFSQTDTYTDMSGFYREVEQQGYKITFQNIPVSYIDSLVNEGKLYLFQIYNKDFSPCSKGKPNLHTLYWKMLFDEENLKDVVYKLNGEAEMFYRKHSININKPTHPANKPIKNKNANNDKKESVFSYDLIKDKRYTVDTFLFHVPITMNFKSPDLKSINERANGYIRRNDKNINVIGIDRGERHLLYISVIDGKGDIMEQFSLNTIGNTDYHGLLDARENEMLNARKNWKTIEGIKDLKEGYLSQAVHKIVELMIKHNAIIVMEDLNMGFKRNRQKIEKQVYQKFEKMLIDKLNYVVDKQKDAKETGGLLNAYQLANKFDTFQMLGKQSGFLFYVPAWNTSNIDPVTGFVNLFTSSDLEYKSVEKSQEFFGKFDRISYNKDKDFFEFTIDYSAFEKTKGKAED</sequence>
<feature type="region of interest" description="Binds DNA in crRNA-target DNA heteroduplex" evidence="2">
    <location>
        <begin position="254"/>
        <end position="258"/>
    </location>
</feature>
<dbReference type="Pfam" id="PF21918">
    <property type="entry name" value="cas_Cpf1_2nd"/>
    <property type="match status" value="1"/>
</dbReference>
<feature type="region of interest" description="Binds crRNA in crRNA-target DNA heteroduplex" evidence="2">
    <location>
        <begin position="279"/>
        <end position="282"/>
    </location>
</feature>
<protein>
    <submittedName>
        <fullName evidence="9">Type V CRISPR-associated protein Cas12a/Cpf1</fullName>
    </submittedName>
</protein>
<evidence type="ECO:0000256" key="2">
    <source>
        <dbReference type="PIRSR" id="PIRSR627620-2"/>
    </source>
</evidence>
<name>A0A9D1RFF1_9BACT</name>
<proteinExistence type="predicted"/>
<dbReference type="InterPro" id="IPR053993">
    <property type="entry name" value="Cas12a_PI"/>
</dbReference>
<feature type="region of interest" description="Binds crRNA alone and in crRNA-target DNA heteroduplex" evidence="2">
    <location>
        <begin position="150"/>
        <end position="154"/>
    </location>
</feature>
<feature type="domain" description="Cas12a PI" evidence="8">
    <location>
        <begin position="601"/>
        <end position="690"/>
    </location>
</feature>
<feature type="domain" description="Cas12a RuvC nuclease" evidence="6">
    <location>
        <begin position="823"/>
        <end position="1010"/>
    </location>
</feature>
<evidence type="ECO:0000256" key="3">
    <source>
        <dbReference type="PIRSR" id="PIRSR627620-3"/>
    </source>
</evidence>
<feature type="site" description="Binds Target strand DNA; via amide nitrogen" evidence="3">
    <location>
        <position position="754"/>
    </location>
</feature>
<feature type="active site" description="For pre-crRNA processing" evidence="1">
    <location>
        <position position="781"/>
    </location>
</feature>
<reference evidence="9" key="1">
    <citation type="journal article" date="2021" name="PeerJ">
        <title>Extensive microbial diversity within the chicken gut microbiome revealed by metagenomics and culture.</title>
        <authorList>
            <person name="Gilroy R."/>
            <person name="Ravi A."/>
            <person name="Getino M."/>
            <person name="Pursley I."/>
            <person name="Horton D.L."/>
            <person name="Alikhan N.F."/>
            <person name="Baker D."/>
            <person name="Gharbi K."/>
            <person name="Hall N."/>
            <person name="Watson M."/>
            <person name="Adriaenssens E.M."/>
            <person name="Foster-Nyarko E."/>
            <person name="Jarju S."/>
            <person name="Secka A."/>
            <person name="Antonio M."/>
            <person name="Oren A."/>
            <person name="Chaudhuri R.R."/>
            <person name="La Ragione R."/>
            <person name="Hildebrand F."/>
            <person name="Pallen M.J."/>
        </authorList>
    </citation>
    <scope>NUCLEOTIDE SEQUENCE</scope>
    <source>
        <strain evidence="9">Gambia16-930</strain>
    </source>
</reference>